<feature type="domain" description="Cadherin" evidence="10">
    <location>
        <begin position="242"/>
        <end position="336"/>
    </location>
</feature>
<dbReference type="SMART" id="SM00112">
    <property type="entry name" value="CA"/>
    <property type="match status" value="6"/>
</dbReference>
<dbReference type="Pfam" id="PF00028">
    <property type="entry name" value="Cadherin"/>
    <property type="match status" value="4"/>
</dbReference>
<feature type="domain" description="Cadherin" evidence="10">
    <location>
        <begin position="565"/>
        <end position="688"/>
    </location>
</feature>
<organism evidence="11 12">
    <name type="scientific">Rotaria sordida</name>
    <dbReference type="NCBI Taxonomy" id="392033"/>
    <lineage>
        <taxon>Eukaryota</taxon>
        <taxon>Metazoa</taxon>
        <taxon>Spiralia</taxon>
        <taxon>Gnathifera</taxon>
        <taxon>Rotifera</taxon>
        <taxon>Eurotatoria</taxon>
        <taxon>Bdelloidea</taxon>
        <taxon>Philodinida</taxon>
        <taxon>Philodinidae</taxon>
        <taxon>Rotaria</taxon>
    </lineage>
</organism>
<dbReference type="InterPro" id="IPR020894">
    <property type="entry name" value="Cadherin_CS"/>
</dbReference>
<name>A0A813WVC7_9BILA</name>
<keyword evidence="6 9" id="KW-1133">Transmembrane helix</keyword>
<evidence type="ECO:0000256" key="8">
    <source>
        <dbReference type="PROSITE-ProRule" id="PRU00043"/>
    </source>
</evidence>
<dbReference type="EMBL" id="CAJNOO010000216">
    <property type="protein sequence ID" value="CAF0861127.1"/>
    <property type="molecule type" value="Genomic_DNA"/>
</dbReference>
<keyword evidence="3" id="KW-0677">Repeat</keyword>
<sequence>MFSCCYCQQQDDHFIIRTIEKLPVHTEVINLRRLLYPKNFSDNMNVDFSLVKRDEFPYMYFLINHSSRGILTIRKEIDRDELCRLRRCRCDTWCDLELEIIINSEKFNIELITIRIIDRNDHKPIFLNNYINLTIVENAQIGAMIKLEAAVDYDQGQNSIIGYSLLSSQSLPFSLRYNLIRGDLSLVVEQKLDRELISSYKFDIIAHDGDNQTGILHVFVIIDDINDSPPKFEQIIYIIHNISETISIDSIICRVHATDDDDGVNGEINYYLISHDDCFQIDQITGDIRLKCLLDYETQTIHRLEVEARDRGEGYKTDFCTVLIHVLDENDNAPIIDIYPHNVEPDTNSVKLFLNESSPINSLILSLSIIDRDSGDNGRVTWKFNHSSLIPFELIRLTENTGEIRTKNFLDYEYISAYNLTIEANDHGRPLSKLTYLNIYINIIDENDNRPKFENNHMLATINEHVKINNPYGYEIFHLHAQDYDQDLNGEIIYSIINNNEKIFQIDSNTGIIRAMIEFDRKRQDKYIIQVEARDRGTPSLSSRGTITFTVISQNKHSPICNVNNNKNVSWSIMENSAYGTIIGIISCYDDDKDEPNGQMSIYSHWFPDEKIDYENKYIIPFEIITKKSNTSESTLFIILSVNGSIDREIMSFYKLFLTIFDHGNPPQSINISISIEILDENDHCPQLNIESPFIMINRDITRKFFLFNLIAFDNDTNLNGNITFELSPLTSPLFINLYSNGTLIVQTDSNLIIDDSLILLHVQIRDHGQPTPCLIVETLRLFIGSNQTNWSNIVKNNNYDDRSLNLDNEGFQQGKRMAHAYSISSSSISSPLFQYTSIPLLSTRKHIFVVFIGSSILMFIVILTMVLCFIDCIHKSNKQKSHKLSMIKTNGINNHNSIPLTKGKYYFILLSIKTKNFYKDNSSIDHYKNLISTTKTKPIIAVSSSNSHSSSSIDSTTRANTAHNRAIANTYTYVALSTSDDLMPTDFDDNINSNFDNKGIQLMMTTV</sequence>
<evidence type="ECO:0000256" key="5">
    <source>
        <dbReference type="ARBA" id="ARBA00022889"/>
    </source>
</evidence>
<dbReference type="PROSITE" id="PS00232">
    <property type="entry name" value="CADHERIN_1"/>
    <property type="match status" value="4"/>
</dbReference>
<evidence type="ECO:0000256" key="9">
    <source>
        <dbReference type="SAM" id="Phobius"/>
    </source>
</evidence>
<dbReference type="InterPro" id="IPR050971">
    <property type="entry name" value="Cadherin-domain_protein"/>
</dbReference>
<dbReference type="InterPro" id="IPR015919">
    <property type="entry name" value="Cadherin-like_sf"/>
</dbReference>
<evidence type="ECO:0000259" key="10">
    <source>
        <dbReference type="PROSITE" id="PS50268"/>
    </source>
</evidence>
<dbReference type="AlphaFoldDB" id="A0A813WVC7"/>
<feature type="domain" description="Cadherin" evidence="10">
    <location>
        <begin position="127"/>
        <end position="232"/>
    </location>
</feature>
<gene>
    <name evidence="11" type="ORF">RFH988_LOCUS6973</name>
</gene>
<dbReference type="SUPFAM" id="SSF49313">
    <property type="entry name" value="Cadherin-like"/>
    <property type="match status" value="6"/>
</dbReference>
<dbReference type="PROSITE" id="PS50268">
    <property type="entry name" value="CADHERIN_2"/>
    <property type="match status" value="6"/>
</dbReference>
<protein>
    <recommendedName>
        <fullName evidence="10">Cadherin domain-containing protein</fullName>
    </recommendedName>
</protein>
<evidence type="ECO:0000256" key="4">
    <source>
        <dbReference type="ARBA" id="ARBA00022837"/>
    </source>
</evidence>
<evidence type="ECO:0000256" key="2">
    <source>
        <dbReference type="ARBA" id="ARBA00022692"/>
    </source>
</evidence>
<dbReference type="GO" id="GO:0005886">
    <property type="term" value="C:plasma membrane"/>
    <property type="evidence" value="ECO:0007669"/>
    <property type="project" value="InterPro"/>
</dbReference>
<dbReference type="GO" id="GO:0007156">
    <property type="term" value="P:homophilic cell adhesion via plasma membrane adhesion molecules"/>
    <property type="evidence" value="ECO:0007669"/>
    <property type="project" value="InterPro"/>
</dbReference>
<feature type="domain" description="Cadherin" evidence="10">
    <location>
        <begin position="42"/>
        <end position="126"/>
    </location>
</feature>
<comment type="caution">
    <text evidence="11">The sequence shown here is derived from an EMBL/GenBank/DDBJ whole genome shotgun (WGS) entry which is preliminary data.</text>
</comment>
<dbReference type="OrthoDB" id="6252479at2759"/>
<dbReference type="GO" id="GO:0005509">
    <property type="term" value="F:calcium ion binding"/>
    <property type="evidence" value="ECO:0007669"/>
    <property type="project" value="UniProtKB-UniRule"/>
</dbReference>
<dbReference type="FunFam" id="2.60.40.60:FF:000020">
    <property type="entry name" value="Dachsous cadherin-related 1b"/>
    <property type="match status" value="1"/>
</dbReference>
<dbReference type="PRINTS" id="PR00205">
    <property type="entry name" value="CADHERIN"/>
</dbReference>
<dbReference type="GO" id="GO:0005911">
    <property type="term" value="C:cell-cell junction"/>
    <property type="evidence" value="ECO:0007669"/>
    <property type="project" value="TreeGrafter"/>
</dbReference>
<comment type="subcellular location">
    <subcellularLocation>
        <location evidence="1">Membrane</location>
    </subcellularLocation>
</comment>
<evidence type="ECO:0000256" key="3">
    <source>
        <dbReference type="ARBA" id="ARBA00022737"/>
    </source>
</evidence>
<dbReference type="Proteomes" id="UP000663882">
    <property type="component" value="Unassembled WGS sequence"/>
</dbReference>
<evidence type="ECO:0000256" key="7">
    <source>
        <dbReference type="ARBA" id="ARBA00023136"/>
    </source>
</evidence>
<dbReference type="FunFam" id="2.60.40.60:FF:000092">
    <property type="entry name" value="Protocadherin 8"/>
    <property type="match status" value="1"/>
</dbReference>
<evidence type="ECO:0000313" key="12">
    <source>
        <dbReference type="Proteomes" id="UP000663882"/>
    </source>
</evidence>
<feature type="domain" description="Cadherin" evidence="10">
    <location>
        <begin position="346"/>
        <end position="453"/>
    </location>
</feature>
<dbReference type="CDD" id="cd11304">
    <property type="entry name" value="Cadherin_repeat"/>
    <property type="match status" value="4"/>
</dbReference>
<dbReference type="PANTHER" id="PTHR24025:SF23">
    <property type="entry name" value="NEURAL-CADHERIN"/>
    <property type="match status" value="1"/>
</dbReference>
<evidence type="ECO:0000256" key="1">
    <source>
        <dbReference type="ARBA" id="ARBA00004370"/>
    </source>
</evidence>
<dbReference type="FunFam" id="2.60.40.60:FF:000015">
    <property type="entry name" value="FAT atypical cadherin 1"/>
    <property type="match status" value="1"/>
</dbReference>
<dbReference type="PANTHER" id="PTHR24025">
    <property type="entry name" value="DESMOGLEIN FAMILY MEMBER"/>
    <property type="match status" value="1"/>
</dbReference>
<evidence type="ECO:0000256" key="6">
    <source>
        <dbReference type="ARBA" id="ARBA00022989"/>
    </source>
</evidence>
<feature type="domain" description="Cadherin" evidence="10">
    <location>
        <begin position="454"/>
        <end position="561"/>
    </location>
</feature>
<feature type="transmembrane region" description="Helical" evidence="9">
    <location>
        <begin position="848"/>
        <end position="871"/>
    </location>
</feature>
<keyword evidence="2 9" id="KW-0812">Transmembrane</keyword>
<dbReference type="InterPro" id="IPR002126">
    <property type="entry name" value="Cadherin-like_dom"/>
</dbReference>
<proteinExistence type="predicted"/>
<accession>A0A813WVC7</accession>
<keyword evidence="5" id="KW-0130">Cell adhesion</keyword>
<keyword evidence="7 9" id="KW-0472">Membrane</keyword>
<dbReference type="Gene3D" id="2.60.40.60">
    <property type="entry name" value="Cadherins"/>
    <property type="match status" value="6"/>
</dbReference>
<keyword evidence="4 8" id="KW-0106">Calcium</keyword>
<evidence type="ECO:0000313" key="11">
    <source>
        <dbReference type="EMBL" id="CAF0861127.1"/>
    </source>
</evidence>
<reference evidence="11" key="1">
    <citation type="submission" date="2021-02" db="EMBL/GenBank/DDBJ databases">
        <authorList>
            <person name="Nowell W R."/>
        </authorList>
    </citation>
    <scope>NUCLEOTIDE SEQUENCE</scope>
</reference>